<reference evidence="2" key="2">
    <citation type="submission" date="2020-05" db="UniProtKB">
        <authorList>
            <consortium name="EnsemblMetazoa"/>
        </authorList>
    </citation>
    <scope>IDENTIFICATION</scope>
    <source>
        <strain evidence="2">wikel</strain>
    </source>
</reference>
<dbReference type="VEuPathDB" id="VectorBase:ISCW024420"/>
<reference evidence="1 3" key="1">
    <citation type="submission" date="2008-03" db="EMBL/GenBank/DDBJ databases">
        <title>Annotation of Ixodes scapularis.</title>
        <authorList>
            <consortium name="Ixodes scapularis Genome Project Consortium"/>
            <person name="Caler E."/>
            <person name="Hannick L.I."/>
            <person name="Bidwell S."/>
            <person name="Joardar V."/>
            <person name="Thiagarajan M."/>
            <person name="Amedeo P."/>
            <person name="Galinsky K.J."/>
            <person name="Schobel S."/>
            <person name="Inman J."/>
            <person name="Hostetler J."/>
            <person name="Miller J."/>
            <person name="Hammond M."/>
            <person name="Megy K."/>
            <person name="Lawson D."/>
            <person name="Kodira C."/>
            <person name="Sutton G."/>
            <person name="Meyer J."/>
            <person name="Hill C.A."/>
            <person name="Birren B."/>
            <person name="Nene V."/>
            <person name="Collins F."/>
            <person name="Alarcon-Chaidez F."/>
            <person name="Wikel S."/>
            <person name="Strausberg R."/>
        </authorList>
    </citation>
    <scope>NUCLEOTIDE SEQUENCE [LARGE SCALE GENOMIC DNA]</scope>
    <source>
        <strain evidence="3">Wikel</strain>
        <strain evidence="1">Wikel colony</strain>
    </source>
</reference>
<dbReference type="HOGENOM" id="CLU_2111521_0_0_1"/>
<dbReference type="SUPFAM" id="SSF56300">
    <property type="entry name" value="Metallo-dependent phosphatases"/>
    <property type="match status" value="1"/>
</dbReference>
<dbReference type="InterPro" id="IPR029052">
    <property type="entry name" value="Metallo-depent_PP-like"/>
</dbReference>
<dbReference type="EnsemblMetazoa" id="ISCW024420-RA">
    <property type="protein sequence ID" value="ISCW024420-PA"/>
    <property type="gene ID" value="ISCW024420"/>
</dbReference>
<organism>
    <name type="scientific">Ixodes scapularis</name>
    <name type="common">Black-legged tick</name>
    <name type="synonym">Deer tick</name>
    <dbReference type="NCBI Taxonomy" id="6945"/>
    <lineage>
        <taxon>Eukaryota</taxon>
        <taxon>Metazoa</taxon>
        <taxon>Ecdysozoa</taxon>
        <taxon>Arthropoda</taxon>
        <taxon>Chelicerata</taxon>
        <taxon>Arachnida</taxon>
        <taxon>Acari</taxon>
        <taxon>Parasitiformes</taxon>
        <taxon>Ixodida</taxon>
        <taxon>Ixodoidea</taxon>
        <taxon>Ixodidae</taxon>
        <taxon>Ixodinae</taxon>
        <taxon>Ixodes</taxon>
    </lineage>
</organism>
<dbReference type="VEuPathDB" id="VectorBase:ISCI024420"/>
<dbReference type="EMBL" id="ABJB010017634">
    <property type="status" value="NOT_ANNOTATED_CDS"/>
    <property type="molecule type" value="Genomic_DNA"/>
</dbReference>
<dbReference type="EMBL" id="DS795235">
    <property type="protein sequence ID" value="EEC10360.1"/>
    <property type="molecule type" value="Genomic_DNA"/>
</dbReference>
<evidence type="ECO:0000313" key="2">
    <source>
        <dbReference type="EnsemblMetazoa" id="ISCW024420-PA"/>
    </source>
</evidence>
<protein>
    <submittedName>
        <fullName evidence="1 2">5' nucleotidase, putative</fullName>
    </submittedName>
</protein>
<dbReference type="VEuPathDB" id="VectorBase:ISCP_037982"/>
<dbReference type="PaxDb" id="6945-B7PUT8"/>
<accession>B7PUT8</accession>
<keyword evidence="3" id="KW-1185">Reference proteome</keyword>
<dbReference type="OrthoDB" id="6511245at2759"/>
<evidence type="ECO:0000313" key="3">
    <source>
        <dbReference type="Proteomes" id="UP000001555"/>
    </source>
</evidence>
<dbReference type="Proteomes" id="UP000001555">
    <property type="component" value="Unassembled WGS sequence"/>
</dbReference>
<sequence length="115" mass="12626">MRAHGVDVVIAFGGGNLTADRRIAQEVINVSVLVTKYEDQFAYPTTTEPEFHKPVAFDYPMKVARKDGSQGYIVASNKFVQFIGMVNVTVDSITRKVVNVHGSPILLDESIPLGM</sequence>
<dbReference type="Gene3D" id="3.60.21.10">
    <property type="match status" value="1"/>
</dbReference>
<dbReference type="AlphaFoldDB" id="B7PUT8"/>
<dbReference type="InParanoid" id="B7PUT8"/>
<proteinExistence type="predicted"/>
<evidence type="ECO:0000313" key="1">
    <source>
        <dbReference type="EMBL" id="EEC10360.1"/>
    </source>
</evidence>
<name>B7PUT8_IXOSC</name>
<gene>
    <name evidence="1" type="ORF">IscW_ISCW024420</name>
</gene>